<proteinExistence type="predicted"/>
<protein>
    <recommendedName>
        <fullName evidence="2">Nuclease associated modular domain-containing protein</fullName>
    </recommendedName>
</protein>
<sequence length="182" mass="21614">MDRIGHGNKGRVPWNKGRKHSEETRERISRKTKEALKDPKVRKKMSEAPRVLRCRPTECRGSKDERAYACTETERSKGESNAQKRREREEIAKVGQEPTRKRNKWSQETREKLVEFEEAKLKERLMKIRRKKSTISRVSSQRQRQRMWEKFDLDLAEGKHLQKDISLADQIRVAKMRSRTAA</sequence>
<feature type="region of interest" description="Disordered" evidence="1">
    <location>
        <begin position="1"/>
        <end position="108"/>
    </location>
</feature>
<evidence type="ECO:0000313" key="3">
    <source>
        <dbReference type="EMBL" id="KAG6424468.1"/>
    </source>
</evidence>
<evidence type="ECO:0000313" key="4">
    <source>
        <dbReference type="Proteomes" id="UP000298416"/>
    </source>
</evidence>
<dbReference type="PANTHER" id="PTHR34199:SF1">
    <property type="entry name" value="HISTONE-LYSINE N-METHYLTRANSFERASE, H3 LYSINE-79 SPECIFIC-LIKE PROTEIN"/>
    <property type="match status" value="1"/>
</dbReference>
<dbReference type="InterPro" id="IPR003611">
    <property type="entry name" value="NUMOD3"/>
</dbReference>
<dbReference type="Proteomes" id="UP000298416">
    <property type="component" value="Unassembled WGS sequence"/>
</dbReference>
<dbReference type="Pfam" id="PF07460">
    <property type="entry name" value="NUMOD3"/>
    <property type="match status" value="1"/>
</dbReference>
<organism evidence="3">
    <name type="scientific">Salvia splendens</name>
    <name type="common">Scarlet sage</name>
    <dbReference type="NCBI Taxonomy" id="180675"/>
    <lineage>
        <taxon>Eukaryota</taxon>
        <taxon>Viridiplantae</taxon>
        <taxon>Streptophyta</taxon>
        <taxon>Embryophyta</taxon>
        <taxon>Tracheophyta</taxon>
        <taxon>Spermatophyta</taxon>
        <taxon>Magnoliopsida</taxon>
        <taxon>eudicotyledons</taxon>
        <taxon>Gunneridae</taxon>
        <taxon>Pentapetalae</taxon>
        <taxon>asterids</taxon>
        <taxon>lamiids</taxon>
        <taxon>Lamiales</taxon>
        <taxon>Lamiaceae</taxon>
        <taxon>Nepetoideae</taxon>
        <taxon>Mentheae</taxon>
        <taxon>Salviinae</taxon>
        <taxon>Salvia</taxon>
        <taxon>Salvia subgen. Calosphace</taxon>
        <taxon>core Calosphace</taxon>
    </lineage>
</organism>
<gene>
    <name evidence="3" type="ORF">SASPL_114886</name>
</gene>
<keyword evidence="4" id="KW-1185">Reference proteome</keyword>
<feature type="compositionally biased region" description="Basic and acidic residues" evidence="1">
    <location>
        <begin position="55"/>
        <end position="92"/>
    </location>
</feature>
<dbReference type="GO" id="GO:0003677">
    <property type="term" value="F:DNA binding"/>
    <property type="evidence" value="ECO:0007669"/>
    <property type="project" value="InterPro"/>
</dbReference>
<name>A0A8X9A142_SALSN</name>
<evidence type="ECO:0000256" key="1">
    <source>
        <dbReference type="SAM" id="MobiDB-lite"/>
    </source>
</evidence>
<dbReference type="EMBL" id="PNBA02000005">
    <property type="protein sequence ID" value="KAG6424468.1"/>
    <property type="molecule type" value="Genomic_DNA"/>
</dbReference>
<reference evidence="3" key="2">
    <citation type="submission" date="2020-08" db="EMBL/GenBank/DDBJ databases">
        <title>Plant Genome Project.</title>
        <authorList>
            <person name="Zhang R.-G."/>
        </authorList>
    </citation>
    <scope>NUCLEOTIDE SEQUENCE</scope>
    <source>
        <strain evidence="3">Huo1</strain>
        <tissue evidence="3">Leaf</tissue>
    </source>
</reference>
<dbReference type="AlphaFoldDB" id="A0A8X9A142"/>
<feature type="compositionally biased region" description="Basic and acidic residues" evidence="1">
    <location>
        <begin position="20"/>
        <end position="47"/>
    </location>
</feature>
<accession>A0A8X9A142</accession>
<comment type="caution">
    <text evidence="3">The sequence shown here is derived from an EMBL/GenBank/DDBJ whole genome shotgun (WGS) entry which is preliminary data.</text>
</comment>
<evidence type="ECO:0000259" key="2">
    <source>
        <dbReference type="Pfam" id="PF07460"/>
    </source>
</evidence>
<reference evidence="3" key="1">
    <citation type="submission" date="2018-01" db="EMBL/GenBank/DDBJ databases">
        <authorList>
            <person name="Mao J.F."/>
        </authorList>
    </citation>
    <scope>NUCLEOTIDE SEQUENCE</scope>
    <source>
        <strain evidence="3">Huo1</strain>
        <tissue evidence="3">Leaf</tissue>
    </source>
</reference>
<feature type="domain" description="Nuclease associated modular" evidence="2">
    <location>
        <begin position="5"/>
        <end position="29"/>
    </location>
</feature>
<dbReference type="PANTHER" id="PTHR34199">
    <property type="entry name" value="NUMOD3 MOTIF FAMILY PROTEIN, EXPRESSED"/>
    <property type="match status" value="1"/>
</dbReference>